<accession>A0A2A2TE64</accession>
<evidence type="ECO:0000313" key="2">
    <source>
        <dbReference type="Proteomes" id="UP000218238"/>
    </source>
</evidence>
<evidence type="ECO:0000313" key="1">
    <source>
        <dbReference type="EMBL" id="PAX52044.1"/>
    </source>
</evidence>
<dbReference type="AlphaFoldDB" id="A0A2A2TE64"/>
<organism evidence="1 2">
    <name type="scientific">Brunnivagina elsteri CCALA 953</name>
    <dbReference type="NCBI Taxonomy" id="987040"/>
    <lineage>
        <taxon>Bacteria</taxon>
        <taxon>Bacillati</taxon>
        <taxon>Cyanobacteriota</taxon>
        <taxon>Cyanophyceae</taxon>
        <taxon>Nostocales</taxon>
        <taxon>Calotrichaceae</taxon>
        <taxon>Brunnivagina</taxon>
    </lineage>
</organism>
<dbReference type="Proteomes" id="UP000218238">
    <property type="component" value="Unassembled WGS sequence"/>
</dbReference>
<gene>
    <name evidence="1" type="ORF">CK510_21460</name>
</gene>
<name>A0A2A2TE64_9CYAN</name>
<protein>
    <submittedName>
        <fullName evidence="1">Transposase</fullName>
    </submittedName>
</protein>
<sequence length="81" mass="9200">MVILGGENENQSPLANLEQLPPQHVAFSKPPNPKPLRQISCFLLGLLSLIADFLNDIPIHLHRWSYFPNTPVNQFYYPNSS</sequence>
<comment type="caution">
    <text evidence="1">The sequence shown here is derived from an EMBL/GenBank/DDBJ whole genome shotgun (WGS) entry which is preliminary data.</text>
</comment>
<dbReference type="EMBL" id="NTFS01000291">
    <property type="protein sequence ID" value="PAX52044.1"/>
    <property type="molecule type" value="Genomic_DNA"/>
</dbReference>
<reference evidence="1 2" key="1">
    <citation type="submission" date="2017-08" db="EMBL/GenBank/DDBJ databases">
        <title>Draft genome sequence of filamentous cyanobacterium Calothrix elsteri CCALA 953.</title>
        <authorList>
            <person name="Gagunashvili A.N."/>
            <person name="Elster J."/>
            <person name="Andresson O.S."/>
        </authorList>
    </citation>
    <scope>NUCLEOTIDE SEQUENCE [LARGE SCALE GENOMIC DNA]</scope>
    <source>
        <strain evidence="1 2">CCALA 953</strain>
    </source>
</reference>
<keyword evidence="2" id="KW-1185">Reference proteome</keyword>
<proteinExistence type="predicted"/>